<feature type="transmembrane region" description="Helical" evidence="1">
    <location>
        <begin position="15"/>
        <end position="40"/>
    </location>
</feature>
<sequence length="133" mass="15534">MARTEAKWCSYKRTTIIVCAINIFVALYVLHSYTSVYMYTTRNDTQRAFRYTPDQVRKMDESNRIRKQLEPVHLIKLIKGLKEEFFIDEKVVQVPQQIKQKIADEILATLRGVNAGDHATAQRGDYAFSFRVN</sequence>
<keyword evidence="1" id="KW-1133">Transmembrane helix</keyword>
<keyword evidence="1" id="KW-0472">Membrane</keyword>
<reference evidence="2" key="1">
    <citation type="submission" date="2025-08" db="UniProtKB">
        <authorList>
            <consortium name="RefSeq"/>
        </authorList>
    </citation>
    <scope>IDENTIFICATION</scope>
</reference>
<dbReference type="PANTHER" id="PTHR33344">
    <property type="entry name" value="OS02G0761600 PROTEIN"/>
    <property type="match status" value="1"/>
</dbReference>
<evidence type="ECO:0000256" key="1">
    <source>
        <dbReference type="SAM" id="Phobius"/>
    </source>
</evidence>
<keyword evidence="1" id="KW-0812">Transmembrane</keyword>
<dbReference type="STRING" id="4097.A0A1S4AJ20"/>
<proteinExistence type="predicted"/>
<dbReference type="RefSeq" id="XP_016476418.1">
    <property type="nucleotide sequence ID" value="XM_016620932.1"/>
</dbReference>
<dbReference type="AlphaFoldDB" id="A0A1S4AJ20"/>
<dbReference type="PaxDb" id="4097-A0A1S4AJ20"/>
<protein>
    <submittedName>
        <fullName evidence="2">Uncharacterized protein</fullName>
    </submittedName>
</protein>
<gene>
    <name evidence="2" type="primary">LOC107798005</name>
</gene>
<organism evidence="2">
    <name type="scientific">Nicotiana tabacum</name>
    <name type="common">Common tobacco</name>
    <dbReference type="NCBI Taxonomy" id="4097"/>
    <lineage>
        <taxon>Eukaryota</taxon>
        <taxon>Viridiplantae</taxon>
        <taxon>Streptophyta</taxon>
        <taxon>Embryophyta</taxon>
        <taxon>Tracheophyta</taxon>
        <taxon>Spermatophyta</taxon>
        <taxon>Magnoliopsida</taxon>
        <taxon>eudicotyledons</taxon>
        <taxon>Gunneridae</taxon>
        <taxon>Pentapetalae</taxon>
        <taxon>asterids</taxon>
        <taxon>lamiids</taxon>
        <taxon>Solanales</taxon>
        <taxon>Solanaceae</taxon>
        <taxon>Nicotianoideae</taxon>
        <taxon>Nicotianeae</taxon>
        <taxon>Nicotiana</taxon>
    </lineage>
</organism>
<dbReference type="OrthoDB" id="1302191at2759"/>
<dbReference type="PANTHER" id="PTHR33344:SF8">
    <property type="entry name" value="APPLE DOMAIN-CONTAINING PROTEIN"/>
    <property type="match status" value="1"/>
</dbReference>
<name>A0A1S4AJ20_TOBAC</name>
<dbReference type="KEGG" id="nta:107798005"/>
<evidence type="ECO:0000313" key="2">
    <source>
        <dbReference type="RefSeq" id="XP_016476418.1"/>
    </source>
</evidence>
<accession>A0A1S4AJ20</accession>
<dbReference type="OMA" id="ICAFDIC"/>